<sequence length="322" mass="35208">MVAMSVLRTPDERFANLPRYPFTPNYVEVETEGIPALRMHYVDAGPADAPTVVLVHGQPTWSFLYREVIHTLTDAGLRVIAPDHIGFGRSDKLTERTDYTFARHIDWLHGLITGLDLQGVTLVVQDWGGPIGLSVLARDPDRFARVVATNTILHTSDPALAGALEWANHGVDGGRVMLQEALVDYVAFYQRSPDIVASFFLNAVAGPLSDDVLAAYDAPFPDKSYKAGLRQLTALVPLTRNDPGAAIGRATMAALEQWQRPFLTAYSDGDPPTRGWDKVFQERIPGARGQNHTTVTGAAHFIQEQMGPELGHIIAEFIGATS</sequence>
<keyword evidence="4" id="KW-1185">Reference proteome</keyword>
<dbReference type="SUPFAM" id="SSF53474">
    <property type="entry name" value="alpha/beta-Hydrolases"/>
    <property type="match status" value="1"/>
</dbReference>
<dbReference type="PRINTS" id="PR00111">
    <property type="entry name" value="ABHYDROLASE"/>
</dbReference>
<dbReference type="InterPro" id="IPR029058">
    <property type="entry name" value="AB_hydrolase_fold"/>
</dbReference>
<dbReference type="InterPro" id="IPR000073">
    <property type="entry name" value="AB_hydrolase_1"/>
</dbReference>
<protein>
    <submittedName>
        <fullName evidence="3">Haloalkane dehalogenase</fullName>
    </submittedName>
</protein>
<reference evidence="4" key="1">
    <citation type="submission" date="2018-05" db="EMBL/GenBank/DDBJ databases">
        <authorList>
            <person name="Deangelis K."/>
            <person name="Huntemann M."/>
            <person name="Clum A."/>
            <person name="Pillay M."/>
            <person name="Palaniappan K."/>
            <person name="Varghese N."/>
            <person name="Mikhailova N."/>
            <person name="Stamatis D."/>
            <person name="Reddy T."/>
            <person name="Daum C."/>
            <person name="Shapiro N."/>
            <person name="Ivanova N."/>
            <person name="Kyrpides N."/>
            <person name="Woyke T."/>
        </authorList>
    </citation>
    <scope>NUCLEOTIDE SEQUENCE [LARGE SCALE GENOMIC DNA]</scope>
    <source>
        <strain evidence="4">GAS496</strain>
    </source>
</reference>
<dbReference type="Proteomes" id="UP000247781">
    <property type="component" value="Unassembled WGS sequence"/>
</dbReference>
<evidence type="ECO:0000313" key="3">
    <source>
        <dbReference type="EMBL" id="PXW98523.1"/>
    </source>
</evidence>
<dbReference type="InterPro" id="IPR051340">
    <property type="entry name" value="Haloalkane_dehalogenase"/>
</dbReference>
<dbReference type="Gene3D" id="3.40.50.1820">
    <property type="entry name" value="alpha/beta hydrolase"/>
    <property type="match status" value="1"/>
</dbReference>
<comment type="caution">
    <text evidence="3">The sequence shown here is derived from an EMBL/GenBank/DDBJ whole genome shotgun (WGS) entry which is preliminary data.</text>
</comment>
<dbReference type="InterPro" id="IPR000639">
    <property type="entry name" value="Epox_hydrolase-like"/>
</dbReference>
<gene>
    <name evidence="3" type="ORF">C8E89_14438</name>
</gene>
<feature type="domain" description="AB hydrolase-1" evidence="2">
    <location>
        <begin position="50"/>
        <end position="158"/>
    </location>
</feature>
<evidence type="ECO:0000259" key="2">
    <source>
        <dbReference type="Pfam" id="PF00561"/>
    </source>
</evidence>
<dbReference type="AlphaFoldDB" id="A0A318H3Z7"/>
<evidence type="ECO:0000313" key="4">
    <source>
        <dbReference type="Proteomes" id="UP000247781"/>
    </source>
</evidence>
<dbReference type="PANTHER" id="PTHR42977:SF3">
    <property type="entry name" value="AB HYDROLASE-1 DOMAIN-CONTAINING PROTEIN"/>
    <property type="match status" value="1"/>
</dbReference>
<dbReference type="PANTHER" id="PTHR42977">
    <property type="entry name" value="HYDROLASE-RELATED"/>
    <property type="match status" value="1"/>
</dbReference>
<proteinExistence type="predicted"/>
<reference evidence="3 4" key="2">
    <citation type="submission" date="2018-06" db="EMBL/GenBank/DDBJ databases">
        <title>Sequencing of bacterial isolates from soil warming experiment in Harvard Forest, Massachusetts, USA.</title>
        <authorList>
            <person name="Deangelis K.PhD."/>
        </authorList>
    </citation>
    <scope>NUCLEOTIDE SEQUENCE [LARGE SCALE GENOMIC DNA]</scope>
    <source>
        <strain evidence="3 4">GAS496</strain>
    </source>
</reference>
<evidence type="ECO:0000256" key="1">
    <source>
        <dbReference type="ARBA" id="ARBA00022801"/>
    </source>
</evidence>
<dbReference type="Pfam" id="PF00561">
    <property type="entry name" value="Abhydrolase_1"/>
    <property type="match status" value="1"/>
</dbReference>
<dbReference type="GO" id="GO:0004301">
    <property type="term" value="F:epoxide hydrolase activity"/>
    <property type="evidence" value="ECO:0007669"/>
    <property type="project" value="TreeGrafter"/>
</dbReference>
<accession>A0A318H3Z7</accession>
<keyword evidence="1" id="KW-0378">Hydrolase</keyword>
<dbReference type="EMBL" id="QJJU01000044">
    <property type="protein sequence ID" value="PXW98523.1"/>
    <property type="molecule type" value="Genomic_DNA"/>
</dbReference>
<name>A0A318H3Z7_9MYCO</name>
<organism evidence="3 4">
    <name type="scientific">Mycolicibacterium moriokaense</name>
    <dbReference type="NCBI Taxonomy" id="39691"/>
    <lineage>
        <taxon>Bacteria</taxon>
        <taxon>Bacillati</taxon>
        <taxon>Actinomycetota</taxon>
        <taxon>Actinomycetes</taxon>
        <taxon>Mycobacteriales</taxon>
        <taxon>Mycobacteriaceae</taxon>
        <taxon>Mycolicibacterium</taxon>
    </lineage>
</organism>
<dbReference type="NCBIfam" id="NF002043">
    <property type="entry name" value="PRK00870.1"/>
    <property type="match status" value="1"/>
</dbReference>
<dbReference type="PRINTS" id="PR00412">
    <property type="entry name" value="EPOXHYDRLASE"/>
</dbReference>